<dbReference type="OrthoDB" id="9991317at2759"/>
<dbReference type="SUPFAM" id="SSF81901">
    <property type="entry name" value="HCP-like"/>
    <property type="match status" value="2"/>
</dbReference>
<organism evidence="3 4">
    <name type="scientific">Suillus placidus</name>
    <dbReference type="NCBI Taxonomy" id="48579"/>
    <lineage>
        <taxon>Eukaryota</taxon>
        <taxon>Fungi</taxon>
        <taxon>Dikarya</taxon>
        <taxon>Basidiomycota</taxon>
        <taxon>Agaricomycotina</taxon>
        <taxon>Agaricomycetes</taxon>
        <taxon>Agaricomycetidae</taxon>
        <taxon>Boletales</taxon>
        <taxon>Suillineae</taxon>
        <taxon>Suillaceae</taxon>
        <taxon>Suillus</taxon>
    </lineage>
</organism>
<dbReference type="Proteomes" id="UP000714275">
    <property type="component" value="Unassembled WGS sequence"/>
</dbReference>
<proteinExistence type="predicted"/>
<evidence type="ECO:0000313" key="4">
    <source>
        <dbReference type="Proteomes" id="UP000714275"/>
    </source>
</evidence>
<dbReference type="Gene3D" id="1.25.40.10">
    <property type="entry name" value="Tetratricopeptide repeat domain"/>
    <property type="match status" value="5"/>
</dbReference>
<dbReference type="InterPro" id="IPR011990">
    <property type="entry name" value="TPR-like_helical_dom_sf"/>
</dbReference>
<name>A0A9P7A8G8_9AGAM</name>
<dbReference type="Pfam" id="PF12770">
    <property type="entry name" value="CHAT"/>
    <property type="match status" value="1"/>
</dbReference>
<dbReference type="Pfam" id="PF13374">
    <property type="entry name" value="TPR_10"/>
    <property type="match status" value="6"/>
</dbReference>
<gene>
    <name evidence="3" type="ORF">EV702DRAFT_1191811</name>
</gene>
<comment type="caution">
    <text evidence="3">The sequence shown here is derived from an EMBL/GenBank/DDBJ whole genome shotgun (WGS) entry which is preliminary data.</text>
</comment>
<protein>
    <submittedName>
        <fullName evidence="3">CHAT domain-containing protein</fullName>
    </submittedName>
</protein>
<dbReference type="EMBL" id="JABBWD010000002">
    <property type="protein sequence ID" value="KAG1783386.1"/>
    <property type="molecule type" value="Genomic_DNA"/>
</dbReference>
<evidence type="ECO:0000313" key="3">
    <source>
        <dbReference type="EMBL" id="KAG1783386.1"/>
    </source>
</evidence>
<accession>A0A9P7A8G8</accession>
<feature type="domain" description="CHAT" evidence="2">
    <location>
        <begin position="1469"/>
        <end position="1733"/>
    </location>
</feature>
<evidence type="ECO:0000256" key="1">
    <source>
        <dbReference type="SAM" id="MobiDB-lite"/>
    </source>
</evidence>
<reference evidence="3" key="1">
    <citation type="journal article" date="2020" name="New Phytol.">
        <title>Comparative genomics reveals dynamic genome evolution in host specialist ectomycorrhizal fungi.</title>
        <authorList>
            <person name="Lofgren L.A."/>
            <person name="Nguyen N.H."/>
            <person name="Vilgalys R."/>
            <person name="Ruytinx J."/>
            <person name="Liao H.L."/>
            <person name="Branco S."/>
            <person name="Kuo A."/>
            <person name="LaButti K."/>
            <person name="Lipzen A."/>
            <person name="Andreopoulos W."/>
            <person name="Pangilinan J."/>
            <person name="Riley R."/>
            <person name="Hundley H."/>
            <person name="Na H."/>
            <person name="Barry K."/>
            <person name="Grigoriev I.V."/>
            <person name="Stajich J.E."/>
            <person name="Kennedy P.G."/>
        </authorList>
    </citation>
    <scope>NUCLEOTIDE SEQUENCE</scope>
    <source>
        <strain evidence="3">DOB743</strain>
    </source>
</reference>
<dbReference type="Gene3D" id="1.20.120.660">
    <property type="entry name" value="IL-4 antagonist (De novo design) like domain"/>
    <property type="match status" value="1"/>
</dbReference>
<dbReference type="PANTHER" id="PTHR19959">
    <property type="entry name" value="KINESIN LIGHT CHAIN"/>
    <property type="match status" value="1"/>
</dbReference>
<feature type="region of interest" description="Disordered" evidence="1">
    <location>
        <begin position="1"/>
        <end position="28"/>
    </location>
</feature>
<dbReference type="PANTHER" id="PTHR19959:SF119">
    <property type="entry name" value="FUNGAL LIPASE-LIKE DOMAIN-CONTAINING PROTEIN"/>
    <property type="match status" value="1"/>
</dbReference>
<evidence type="ECO:0000259" key="2">
    <source>
        <dbReference type="Pfam" id="PF12770"/>
    </source>
</evidence>
<sequence length="1748" mass="193982">MKSSKRPQSQKKDNEEPSYPEYTQDPGEIHLGGVQQVVITAIRAADLALGLRRIPAGFHVVVKADGAEYQTSNKSVHVDQAVVEWHERILLPCKPSSKVQVRVYASFELGPMLCHGDLLRTFEISVGELLDRSEKSHPIIFQPKQEEVVSACTSLLMTLEQGLSDENDAAVLCPLTTLMSDDMRALALRTDAGHGLLARYRRMQNHRDLDQSINHFECALDLCSMNHPYRPAALFNLATAKFLSCQADGRHLNLDIPINLFQDALDLRPTDHPDRTVTQLHLVIALLSRFAKRGFQTDADVAEELLSEVLDVCPANSHIYRAALLAIETSALHSARRIDANNLGREQPAASMLPLSPNQLVDRAGRCLRIDDPHALDEVISLHYDALGYYNAGHACRGQLLGNLSVLLQTRFKRRGNDEDLDQAIVLQREALALCPVGHTDRSSLLNNLANGLSSRFDHRGNGEDLDQAIALHREALALRPVGHPHRSMSLHNLANGLSSRFDHRGNDEDLDQAIALHREALALYPVGHTDRSKSLNNLANGLSSRFDHRGNDEDLDQTIALHREALALSPVGHTDRSMSLNNLANQLSTRFDHRGNDEDLDQAIALHREALALCPVGHTDRSMSLNNLAAQLSSRFHHRGNDEDLDQAIALDREALALRPVGHTDRFISLNNLANQLSTRFHRRGNDEDLDQAIALHREALALCPVGHTDRSKSLNNLAAQLSSRFHHRGNGEDLDQAIARHREALALRPVGHTDRSKSLNSLANELSSRFDHRGNDEDLDQAIALNREALALRPVGNDEDLDQAIALNREALALRPVGHPDRSKPLNSLANELSSRFHHRGNDEDLDQAIVLHREALALRPVGHTNRSTSLNNLAVLLSSRFDHRGNDEDLDQAIALHREALALCPVGHTDRSMSLNNLAAQLSSRFHHRGNDEDLDQAIVLHREALALRPVGHTNRSTSLNNLAVLLSSRFDHRGNDEDLDQAIALHREALALCPVGHTDRSTSLNNLAVLLSSRFDHRGNDEDLDQAIALQREALALCPVGHTGRSMSLNNLATRLSSRFDHRGNDEDLDQAIALQREALALHPVGHTDRSASLNNLAAQLSSCFHHRGNDEDLDQAIALHREALALHPVGHTDRSMSLNNLASQLSTRFKHQDNREDFDESRENLCCALTLLTQHDPRQLVVHVSLARAYLSFHHSGLDGTGAGEDTDSLNAAMYHVKAAANVVFGGSLPRLRASLRWVWHASQHSHGTELEARATSMQLLDAYMSTTASLLSRHNIMKDFPSTLAVDAASCALRSGDVCRAIELLEQGRTIIWTQMTRLRTPLDSLQTRGNHAAALMKKFRDLSSLLDKHSANYPEATPRVDVEAEETRYRRLVEDWNRAVEEIRKIEDFSRFLLPPLFSDLQDAARDGPIIVLIASKSSCDAIIVPHKQPPTSIQLPTNLEKLKTLVVKIQRTSGLALIKALMELWDDVVRPVVENLGEFARRGSRIWWCPTSVFNFLPLHAAGDYRKHGQFLSQLYISSYTPSLTALIKARRSHDRSLSVSFAAIGQNRPAGASFTLDCVEPELELVQSLLPPPPTVSFTKITSVDATKSRALRTLQDNTWLHFSCHGTQAYTEPFKSAFLMCDQPLSLLDITQMDLSRHQFAFLSACETAVGDFKTPDEVIHLAAGLQFAGVKSVVGTLWKVNDSTVQRLVEAFYKNLCGDGTMNSKRAARALHRAVQSLACDKDMPLDQRIVFVHIGI</sequence>
<keyword evidence="4" id="KW-1185">Reference proteome</keyword>
<dbReference type="InterPro" id="IPR024983">
    <property type="entry name" value="CHAT_dom"/>
</dbReference>